<dbReference type="GO" id="GO:0003677">
    <property type="term" value="F:DNA binding"/>
    <property type="evidence" value="ECO:0007669"/>
    <property type="project" value="UniProtKB-KW"/>
</dbReference>
<keyword evidence="6" id="KW-0472">Membrane</keyword>
<evidence type="ECO:0000313" key="10">
    <source>
        <dbReference type="EMBL" id="CAI2369312.1"/>
    </source>
</evidence>
<feature type="domain" description="SANT" evidence="8">
    <location>
        <begin position="36"/>
        <end position="91"/>
    </location>
</feature>
<dbReference type="InterPro" id="IPR009057">
    <property type="entry name" value="Homeodomain-like_sf"/>
</dbReference>
<dbReference type="PROSITE" id="PS51294">
    <property type="entry name" value="HTH_MYB"/>
    <property type="match status" value="1"/>
</dbReference>
<sequence length="387" mass="44672">MVKFCICYYTFMLLIFCAFDFSACFIERAILPTIKKKKGRWSNQEHHIFITCLKTYGKDWDRLEELIPTRSGLQIRSHCQKYFDQIKKEHNTDNPMEYILKDMCDKSPYYQFDLPQLTDPVLNPQVQMMMAQSQIDHFAQEQRLQKPKYLKQDKEEASIDSSGYFNGEDSNKMKKRDLKAQIKNIQDFNSSSESKEKRLQRESNSDSSGKLFKIQRVSKNKEESFSNSNGEVKKMSDTKSSEPKGSIMNKPQKEVMLNVKQGNSIVLLNKAKIVIQGTRIESSIPMKLQKYDNDLNLTIPKYPCQVSIEPLTLEDEDLGSQINQRMASQSLTKKIQKSLMTNGGNSTNTTSNKDYGETTMDQYGNFSKEIDIILKTFCCCASNSNFK</sequence>
<keyword evidence="4" id="KW-0539">Nucleus</keyword>
<dbReference type="SMART" id="SM00717">
    <property type="entry name" value="SANT"/>
    <property type="match status" value="1"/>
</dbReference>
<gene>
    <name evidence="10" type="ORF">ECRASSUSDP1_LOCUS10611</name>
</gene>
<dbReference type="InterPro" id="IPR001005">
    <property type="entry name" value="SANT/Myb"/>
</dbReference>
<dbReference type="InterPro" id="IPR017884">
    <property type="entry name" value="SANT_dom"/>
</dbReference>
<dbReference type="PANTHER" id="PTHR12802:SF155">
    <property type="entry name" value="DEUBIQUITINASE MYSM1"/>
    <property type="match status" value="1"/>
</dbReference>
<feature type="domain" description="Myb-like" evidence="7">
    <location>
        <begin position="33"/>
        <end position="83"/>
    </location>
</feature>
<feature type="transmembrane region" description="Helical" evidence="6">
    <location>
        <begin position="6"/>
        <end position="31"/>
    </location>
</feature>
<keyword evidence="2" id="KW-0238">DNA-binding</keyword>
<keyword evidence="11" id="KW-1185">Reference proteome</keyword>
<feature type="compositionally biased region" description="Polar residues" evidence="5">
    <location>
        <begin position="183"/>
        <end position="192"/>
    </location>
</feature>
<dbReference type="Pfam" id="PF00249">
    <property type="entry name" value="Myb_DNA-binding"/>
    <property type="match status" value="1"/>
</dbReference>
<evidence type="ECO:0000256" key="5">
    <source>
        <dbReference type="SAM" id="MobiDB-lite"/>
    </source>
</evidence>
<feature type="compositionally biased region" description="Basic and acidic residues" evidence="5">
    <location>
        <begin position="193"/>
        <end position="204"/>
    </location>
</feature>
<evidence type="ECO:0000256" key="4">
    <source>
        <dbReference type="ARBA" id="ARBA00023242"/>
    </source>
</evidence>
<name>A0AAD1XF77_EUPCR</name>
<keyword evidence="1" id="KW-0805">Transcription regulation</keyword>
<protein>
    <submittedName>
        <fullName evidence="10">Uncharacterized protein</fullName>
    </submittedName>
</protein>
<feature type="region of interest" description="Disordered" evidence="5">
    <location>
        <begin position="149"/>
        <end position="248"/>
    </location>
</feature>
<evidence type="ECO:0000256" key="6">
    <source>
        <dbReference type="SAM" id="Phobius"/>
    </source>
</evidence>
<dbReference type="PANTHER" id="PTHR12802">
    <property type="entry name" value="SWI/SNF COMPLEX-RELATED"/>
    <property type="match status" value="1"/>
</dbReference>
<organism evidence="10 11">
    <name type="scientific">Euplotes crassus</name>
    <dbReference type="NCBI Taxonomy" id="5936"/>
    <lineage>
        <taxon>Eukaryota</taxon>
        <taxon>Sar</taxon>
        <taxon>Alveolata</taxon>
        <taxon>Ciliophora</taxon>
        <taxon>Intramacronucleata</taxon>
        <taxon>Spirotrichea</taxon>
        <taxon>Hypotrichia</taxon>
        <taxon>Euplotida</taxon>
        <taxon>Euplotidae</taxon>
        <taxon>Moneuplotes</taxon>
    </lineage>
</organism>
<comment type="caution">
    <text evidence="10">The sequence shown here is derived from an EMBL/GenBank/DDBJ whole genome shotgun (WGS) entry which is preliminary data.</text>
</comment>
<feature type="compositionally biased region" description="Basic and acidic residues" evidence="5">
    <location>
        <begin position="231"/>
        <end position="242"/>
    </location>
</feature>
<dbReference type="InterPro" id="IPR006447">
    <property type="entry name" value="Myb_dom_plants"/>
</dbReference>
<keyword evidence="6" id="KW-0812">Transmembrane</keyword>
<evidence type="ECO:0000256" key="1">
    <source>
        <dbReference type="ARBA" id="ARBA00023015"/>
    </source>
</evidence>
<dbReference type="EMBL" id="CAMPGE010010463">
    <property type="protein sequence ID" value="CAI2369312.1"/>
    <property type="molecule type" value="Genomic_DNA"/>
</dbReference>
<dbReference type="PROSITE" id="PS51293">
    <property type="entry name" value="SANT"/>
    <property type="match status" value="1"/>
</dbReference>
<dbReference type="PROSITE" id="PS50090">
    <property type="entry name" value="MYB_LIKE"/>
    <property type="match status" value="1"/>
</dbReference>
<proteinExistence type="predicted"/>
<reference evidence="10" key="1">
    <citation type="submission" date="2023-07" db="EMBL/GenBank/DDBJ databases">
        <authorList>
            <consortium name="AG Swart"/>
            <person name="Singh M."/>
            <person name="Singh A."/>
            <person name="Seah K."/>
            <person name="Emmerich C."/>
        </authorList>
    </citation>
    <scope>NUCLEOTIDE SEQUENCE</scope>
    <source>
        <strain evidence="10">DP1</strain>
    </source>
</reference>
<feature type="domain" description="HTH myb-type" evidence="9">
    <location>
        <begin position="33"/>
        <end position="87"/>
    </location>
</feature>
<keyword evidence="3" id="KW-0804">Transcription</keyword>
<evidence type="ECO:0000259" key="9">
    <source>
        <dbReference type="PROSITE" id="PS51294"/>
    </source>
</evidence>
<dbReference type="SUPFAM" id="SSF46689">
    <property type="entry name" value="Homeodomain-like"/>
    <property type="match status" value="1"/>
</dbReference>
<dbReference type="CDD" id="cd00167">
    <property type="entry name" value="SANT"/>
    <property type="match status" value="1"/>
</dbReference>
<evidence type="ECO:0000313" key="11">
    <source>
        <dbReference type="Proteomes" id="UP001295684"/>
    </source>
</evidence>
<evidence type="ECO:0000259" key="8">
    <source>
        <dbReference type="PROSITE" id="PS51293"/>
    </source>
</evidence>
<evidence type="ECO:0000256" key="3">
    <source>
        <dbReference type="ARBA" id="ARBA00023163"/>
    </source>
</evidence>
<evidence type="ECO:0000259" key="7">
    <source>
        <dbReference type="PROSITE" id="PS50090"/>
    </source>
</evidence>
<keyword evidence="6" id="KW-1133">Transmembrane helix</keyword>
<dbReference type="Gene3D" id="1.10.10.60">
    <property type="entry name" value="Homeodomain-like"/>
    <property type="match status" value="1"/>
</dbReference>
<evidence type="ECO:0000256" key="2">
    <source>
        <dbReference type="ARBA" id="ARBA00023125"/>
    </source>
</evidence>
<dbReference type="NCBIfam" id="TIGR01557">
    <property type="entry name" value="myb_SHAQKYF"/>
    <property type="match status" value="1"/>
</dbReference>
<dbReference type="InterPro" id="IPR017930">
    <property type="entry name" value="Myb_dom"/>
</dbReference>
<dbReference type="AlphaFoldDB" id="A0AAD1XF77"/>
<dbReference type="Proteomes" id="UP001295684">
    <property type="component" value="Unassembled WGS sequence"/>
</dbReference>
<accession>A0AAD1XF77</accession>